<dbReference type="KEGG" id="bcv:Bcav_0057"/>
<dbReference type="InterPro" id="IPR049046">
    <property type="entry name" value="Beta-AFase-like_GH127_middle"/>
</dbReference>
<proteinExistence type="predicted"/>
<dbReference type="PANTHER" id="PTHR43465:SF2">
    <property type="entry name" value="DUF1680 DOMAIN PROTEIN (AFU_ORTHOLOGUE AFUA_1G08910)"/>
    <property type="match status" value="1"/>
</dbReference>
<dbReference type="InterPro" id="IPR008928">
    <property type="entry name" value="6-hairpin_glycosidase_sf"/>
</dbReference>
<dbReference type="Proteomes" id="UP000007962">
    <property type="component" value="Chromosome"/>
</dbReference>
<dbReference type="EMBL" id="CP001618">
    <property type="protein sequence ID" value="ACQ78323.1"/>
    <property type="molecule type" value="Genomic_DNA"/>
</dbReference>
<evidence type="ECO:0000313" key="4">
    <source>
        <dbReference type="EMBL" id="ACQ78323.1"/>
    </source>
</evidence>
<keyword evidence="5" id="KW-1185">Reference proteome</keyword>
<feature type="domain" description="Non-reducing end beta-L-arabinofuranosidase-like GH127 C-terminal" evidence="3">
    <location>
        <begin position="519"/>
        <end position="637"/>
    </location>
</feature>
<dbReference type="eggNOG" id="COG3533">
    <property type="taxonomic scope" value="Bacteria"/>
</dbReference>
<name>C5BUU9_BEUC1</name>
<dbReference type="Pfam" id="PF20737">
    <property type="entry name" value="Glyco_hydro127C"/>
    <property type="match status" value="1"/>
</dbReference>
<dbReference type="Pfam" id="PF07944">
    <property type="entry name" value="Beta-AFase-like_GH127_cat"/>
    <property type="match status" value="1"/>
</dbReference>
<gene>
    <name evidence="4" type="ordered locus">Bcav_0057</name>
</gene>
<dbReference type="SUPFAM" id="SSF48208">
    <property type="entry name" value="Six-hairpin glycosidases"/>
    <property type="match status" value="1"/>
</dbReference>
<evidence type="ECO:0000259" key="2">
    <source>
        <dbReference type="Pfam" id="PF20736"/>
    </source>
</evidence>
<organism evidence="4 5">
    <name type="scientific">Beutenbergia cavernae (strain ATCC BAA-8 / DSM 12333 / CCUG 43141 / JCM 11478 / NBRC 16432 / NCIMB 13614 / HKI 0122)</name>
    <dbReference type="NCBI Taxonomy" id="471853"/>
    <lineage>
        <taxon>Bacteria</taxon>
        <taxon>Bacillati</taxon>
        <taxon>Actinomycetota</taxon>
        <taxon>Actinomycetes</taxon>
        <taxon>Micrococcales</taxon>
        <taxon>Beutenbergiaceae</taxon>
        <taxon>Beutenbergia</taxon>
    </lineage>
</organism>
<evidence type="ECO:0000259" key="3">
    <source>
        <dbReference type="Pfam" id="PF20737"/>
    </source>
</evidence>
<protein>
    <recommendedName>
        <fullName evidence="6">Glycoside hydrolase family 127 protein</fullName>
    </recommendedName>
</protein>
<dbReference type="Pfam" id="PF20736">
    <property type="entry name" value="Glyco_hydro127M"/>
    <property type="match status" value="1"/>
</dbReference>
<feature type="domain" description="Non-reducing end beta-L-arabinofuranosidase-like GH127 catalytic" evidence="1">
    <location>
        <begin position="34"/>
        <end position="418"/>
    </location>
</feature>
<dbReference type="HOGENOM" id="CLU_013148_1_0_11"/>
<dbReference type="InterPro" id="IPR049174">
    <property type="entry name" value="Beta-AFase-like"/>
</dbReference>
<dbReference type="PANTHER" id="PTHR43465">
    <property type="entry name" value="DUF1680 DOMAIN PROTEIN (AFU_ORTHOLOGUE AFUA_1G08910)"/>
    <property type="match status" value="1"/>
</dbReference>
<dbReference type="OrthoDB" id="9757939at2"/>
<reference evidence="4 5" key="1">
    <citation type="journal article" date="2009" name="Stand. Genomic Sci.">
        <title>Complete genome sequence of Beutenbergia cavernae type strain (HKI 0122).</title>
        <authorList>
            <person name="Land M."/>
            <person name="Pukall R."/>
            <person name="Abt B."/>
            <person name="Goker M."/>
            <person name="Rohde M."/>
            <person name="Glavina Del Rio T."/>
            <person name="Tice H."/>
            <person name="Copeland A."/>
            <person name="Cheng J.F."/>
            <person name="Lucas S."/>
            <person name="Chen F."/>
            <person name="Nolan M."/>
            <person name="Bruce D."/>
            <person name="Goodwin L."/>
            <person name="Pitluck S."/>
            <person name="Ivanova N."/>
            <person name="Mavromatis K."/>
            <person name="Ovchinnikova G."/>
            <person name="Pati A."/>
            <person name="Chen A."/>
            <person name="Palaniappan K."/>
            <person name="Hauser L."/>
            <person name="Chang Y.J."/>
            <person name="Jefferies C.C."/>
            <person name="Saunders E."/>
            <person name="Brettin T."/>
            <person name="Detter J.C."/>
            <person name="Han C."/>
            <person name="Chain P."/>
            <person name="Bristow J."/>
            <person name="Eisen J.A."/>
            <person name="Markowitz V."/>
            <person name="Hugenholtz P."/>
            <person name="Kyrpides N.C."/>
            <person name="Klenk H.P."/>
            <person name="Lapidus A."/>
        </authorList>
    </citation>
    <scope>NUCLEOTIDE SEQUENCE [LARGE SCALE GENOMIC DNA]</scope>
    <source>
        <strain evidence="5">ATCC BAA-8 / DSM 12333 / NBRC 16432</strain>
    </source>
</reference>
<dbReference type="GO" id="GO:0005975">
    <property type="term" value="P:carbohydrate metabolic process"/>
    <property type="evidence" value="ECO:0007669"/>
    <property type="project" value="InterPro"/>
</dbReference>
<dbReference type="RefSeq" id="WP_012725103.1">
    <property type="nucleotide sequence ID" value="NC_012669.1"/>
</dbReference>
<accession>C5BUU9</accession>
<dbReference type="InterPro" id="IPR012878">
    <property type="entry name" value="Beta-AFase-like_GH127_cat"/>
</dbReference>
<feature type="domain" description="Non-reducing end beta-L-arabinofuranosidase-like GH127 middle" evidence="2">
    <location>
        <begin position="428"/>
        <end position="504"/>
    </location>
</feature>
<dbReference type="STRING" id="471853.Bcav_0057"/>
<dbReference type="InterPro" id="IPR049049">
    <property type="entry name" value="Beta-AFase-like_GH127_C"/>
</dbReference>
<dbReference type="AlphaFoldDB" id="C5BUU9"/>
<sequence>MTTTPAPPTHALVAAPATPRAAVAQHRPLDVRAVRLSSAGPLGAWQERNATATIPHCIEQLEASGVLDNFRRVIGESGAPYRGFVFADSDLYKVIEAVAWEIARSGTGRWDAWLDDVVGLVARTQDDTGYVMTWIQGLHPEKRFAELEWTHEMYVLGHLVQAAVALDRATCRADLLRIAERFVALVDRRFGPGREEGICGHPEIETALVELYRHTGDERHLALAQRMIDLRGRGLLKAGSFGPRYFQDHAPVREARTAVGHAVRQLYLDAGVTDVYLETGEPELLDAMRAQWVDAHERKMYLTGAFGSRHRDEAFGDAYELPSERAYAETCATIADLHWTWRLQLVGGTAAHADVVEREIHNALAASVDATGTRFFYSNPLQLRPDRHSEENAPRERAAWYSCACCPPNIARVVAQLAAYVASSTAETLWLHQYADAEIDLPEHLGTGVLEVRTDYPRSGVVDLAVRGTPAPGAHLALRVPAWSTRTLLDGVPVAAEDGYVRVDLADGAAWRLELDVTPRWTQAHPRVDAARGCLALERGPLVYCVEQADVPDGVAVDDLVVDPAAAPVERTRDDGALVLDVTCRTSGTPTQLYRTAAAGTPSSTTGDGAARRVPVTAVPFATWGNRAPGAMRVWLPAPESTD</sequence>
<evidence type="ECO:0008006" key="6">
    <source>
        <dbReference type="Google" id="ProtNLM"/>
    </source>
</evidence>
<evidence type="ECO:0000313" key="5">
    <source>
        <dbReference type="Proteomes" id="UP000007962"/>
    </source>
</evidence>
<evidence type="ECO:0000259" key="1">
    <source>
        <dbReference type="Pfam" id="PF07944"/>
    </source>
</evidence>